<organism evidence="1 2">
    <name type="scientific">Eptatretus burgeri</name>
    <name type="common">Inshore hagfish</name>
    <dbReference type="NCBI Taxonomy" id="7764"/>
    <lineage>
        <taxon>Eukaryota</taxon>
        <taxon>Metazoa</taxon>
        <taxon>Chordata</taxon>
        <taxon>Craniata</taxon>
        <taxon>Vertebrata</taxon>
        <taxon>Cyclostomata</taxon>
        <taxon>Myxini</taxon>
        <taxon>Myxiniformes</taxon>
        <taxon>Myxinidae</taxon>
        <taxon>Eptatretinae</taxon>
        <taxon>Eptatretus</taxon>
    </lineage>
</organism>
<sequence>MTSYMTSVVMDNGSRQCKAGMAGTKRPSVRLHLPLKLETSPTPRNDDLVQRRSNVHLVNPVVRGVISDWDALEELWNHVFHNELRVNPANHNLMLADVPLNLRAVRETMAEIAFEETVFTQVNGRT</sequence>
<dbReference type="InterPro" id="IPR043129">
    <property type="entry name" value="ATPase_NBD"/>
</dbReference>
<dbReference type="Gene3D" id="3.30.420.40">
    <property type="match status" value="1"/>
</dbReference>
<evidence type="ECO:0000313" key="1">
    <source>
        <dbReference type="Ensembl" id="ENSEBUP00000025255.1"/>
    </source>
</evidence>
<dbReference type="Ensembl" id="ENSEBUT00000025831.1">
    <property type="protein sequence ID" value="ENSEBUP00000025255.1"/>
    <property type="gene ID" value="ENSEBUG00000015582.1"/>
</dbReference>
<reference evidence="1" key="2">
    <citation type="submission" date="2025-09" db="UniProtKB">
        <authorList>
            <consortium name="Ensembl"/>
        </authorList>
    </citation>
    <scope>IDENTIFICATION</scope>
</reference>
<dbReference type="AlphaFoldDB" id="A0A8C4R5N5"/>
<dbReference type="OMA" id="QEVPCLP"/>
<dbReference type="Proteomes" id="UP000694388">
    <property type="component" value="Unplaced"/>
</dbReference>
<dbReference type="InterPro" id="IPR004000">
    <property type="entry name" value="Actin"/>
</dbReference>
<protein>
    <submittedName>
        <fullName evidence="1">Uncharacterized protein</fullName>
    </submittedName>
</protein>
<evidence type="ECO:0000313" key="2">
    <source>
        <dbReference type="Proteomes" id="UP000694388"/>
    </source>
</evidence>
<name>A0A8C4R5N5_EPTBU</name>
<reference evidence="1" key="1">
    <citation type="submission" date="2025-08" db="UniProtKB">
        <authorList>
            <consortium name="Ensembl"/>
        </authorList>
    </citation>
    <scope>IDENTIFICATION</scope>
</reference>
<keyword evidence="2" id="KW-1185">Reference proteome</keyword>
<proteinExistence type="predicted"/>
<accession>A0A8C4R5N5</accession>
<dbReference type="SUPFAM" id="SSF53067">
    <property type="entry name" value="Actin-like ATPase domain"/>
    <property type="match status" value="1"/>
</dbReference>
<dbReference type="PANTHER" id="PTHR11937">
    <property type="entry name" value="ACTIN"/>
    <property type="match status" value="1"/>
</dbReference>
<dbReference type="GeneTree" id="ENSGT00940000170667"/>
<dbReference type="Pfam" id="PF00022">
    <property type="entry name" value="Actin"/>
    <property type="match status" value="1"/>
</dbReference>